<dbReference type="InterPro" id="IPR025746">
    <property type="entry name" value="PilX_N_dom"/>
</dbReference>
<dbReference type="Pfam" id="PF14341">
    <property type="entry name" value="PilX_N"/>
    <property type="match status" value="1"/>
</dbReference>
<sequence length="126" mass="13887">MKHKKNEKGFVLVLSLVLLLVMSLMGGALIVISSGDHQSNNSSDEYQQTFYVAETALLEAEKYIINQMMGPWASGARNTDARSIPRNTISPTNTPCYNSFRNIGKAGFQIAKHDININFGKLIAPI</sequence>
<evidence type="ECO:0000259" key="1">
    <source>
        <dbReference type="Pfam" id="PF14341"/>
    </source>
</evidence>
<dbReference type="EMBL" id="UINC01150669">
    <property type="protein sequence ID" value="SVD43841.1"/>
    <property type="molecule type" value="Genomic_DNA"/>
</dbReference>
<dbReference type="AlphaFoldDB" id="A0A382VD87"/>
<feature type="non-terminal residue" evidence="2">
    <location>
        <position position="126"/>
    </location>
</feature>
<evidence type="ECO:0000313" key="2">
    <source>
        <dbReference type="EMBL" id="SVD43841.1"/>
    </source>
</evidence>
<gene>
    <name evidence="2" type="ORF">METZ01_LOCUS396695</name>
</gene>
<accession>A0A382VD87</accession>
<proteinExistence type="predicted"/>
<protein>
    <recommendedName>
        <fullName evidence="1">Type 4 fimbrial biogenesis protein PilX N-terminal domain-containing protein</fullName>
    </recommendedName>
</protein>
<organism evidence="2">
    <name type="scientific">marine metagenome</name>
    <dbReference type="NCBI Taxonomy" id="408172"/>
    <lineage>
        <taxon>unclassified sequences</taxon>
        <taxon>metagenomes</taxon>
        <taxon>ecological metagenomes</taxon>
    </lineage>
</organism>
<feature type="domain" description="Type 4 fimbrial biogenesis protein PilX N-terminal" evidence="1">
    <location>
        <begin position="8"/>
        <end position="57"/>
    </location>
</feature>
<reference evidence="2" key="1">
    <citation type="submission" date="2018-05" db="EMBL/GenBank/DDBJ databases">
        <authorList>
            <person name="Lanie J.A."/>
            <person name="Ng W.-L."/>
            <person name="Kazmierczak K.M."/>
            <person name="Andrzejewski T.M."/>
            <person name="Davidsen T.M."/>
            <person name="Wayne K.J."/>
            <person name="Tettelin H."/>
            <person name="Glass J.I."/>
            <person name="Rusch D."/>
            <person name="Podicherti R."/>
            <person name="Tsui H.-C.T."/>
            <person name="Winkler M.E."/>
        </authorList>
    </citation>
    <scope>NUCLEOTIDE SEQUENCE</scope>
</reference>
<name>A0A382VD87_9ZZZZ</name>